<dbReference type="Proteomes" id="UP000015354">
    <property type="component" value="Unassembled WGS sequence"/>
</dbReference>
<keyword evidence="1" id="KW-0732">Signal</keyword>
<dbReference type="EMBL" id="ATMH01010452">
    <property type="protein sequence ID" value="EPY17504.1"/>
    <property type="molecule type" value="Genomic_DNA"/>
</dbReference>
<gene>
    <name evidence="2" type="ORF">STCU_10583</name>
</gene>
<keyword evidence="3" id="KW-1185">Reference proteome</keyword>
<dbReference type="AlphaFoldDB" id="S9TL15"/>
<sequence>MGPLVGVHVLIAALDVVAARADQRRVVVVAVICEVVLADVGGAKHGAARGGGGPPGVVRLWPWRPRGRLGDDHQVAFAVVLHHLFSLFSAVRSLPLRSEEVARLGAEREALVRVKVRIIEVDVVGPRADTRVGAGARHQHGVHLRLPLLLRLRARRGAKEQSRGGRLRKGVVLRIRGVVRPRARATLLRLRGELQLDALQQRPLCRVECARLLRRAATDRRRLTPAAPLPLLLLVL</sequence>
<proteinExistence type="predicted"/>
<feature type="signal peptide" evidence="1">
    <location>
        <begin position="1"/>
        <end position="19"/>
    </location>
</feature>
<protein>
    <recommendedName>
        <fullName evidence="4">Secreted protein</fullName>
    </recommendedName>
</protein>
<evidence type="ECO:0008006" key="4">
    <source>
        <dbReference type="Google" id="ProtNLM"/>
    </source>
</evidence>
<evidence type="ECO:0000313" key="3">
    <source>
        <dbReference type="Proteomes" id="UP000015354"/>
    </source>
</evidence>
<name>S9TL15_9TRYP</name>
<organism evidence="2 3">
    <name type="scientific">Strigomonas culicis</name>
    <dbReference type="NCBI Taxonomy" id="28005"/>
    <lineage>
        <taxon>Eukaryota</taxon>
        <taxon>Discoba</taxon>
        <taxon>Euglenozoa</taxon>
        <taxon>Kinetoplastea</taxon>
        <taxon>Metakinetoplastina</taxon>
        <taxon>Trypanosomatida</taxon>
        <taxon>Trypanosomatidae</taxon>
        <taxon>Strigomonadinae</taxon>
        <taxon>Strigomonas</taxon>
    </lineage>
</organism>
<evidence type="ECO:0000256" key="1">
    <source>
        <dbReference type="SAM" id="SignalP"/>
    </source>
</evidence>
<feature type="chain" id="PRO_5004570557" description="Secreted protein" evidence="1">
    <location>
        <begin position="20"/>
        <end position="236"/>
    </location>
</feature>
<accession>S9TL15</accession>
<reference evidence="2 3" key="1">
    <citation type="journal article" date="2013" name="PLoS ONE">
        <title>Predicting the Proteins of Angomonas deanei, Strigomonas culicis and Their Respective Endosymbionts Reveals New Aspects of the Trypanosomatidae Family.</title>
        <authorList>
            <person name="Motta M.C."/>
            <person name="Martins A.C."/>
            <person name="de Souza S.S."/>
            <person name="Catta-Preta C.M."/>
            <person name="Silva R."/>
            <person name="Klein C.C."/>
            <person name="de Almeida L.G."/>
            <person name="de Lima Cunha O."/>
            <person name="Ciapina L.P."/>
            <person name="Brocchi M."/>
            <person name="Colabardini A.C."/>
            <person name="de Araujo Lima B."/>
            <person name="Machado C.R."/>
            <person name="de Almeida Soares C.M."/>
            <person name="Probst C.M."/>
            <person name="de Menezes C.B."/>
            <person name="Thompson C.E."/>
            <person name="Bartholomeu D.C."/>
            <person name="Gradia D.F."/>
            <person name="Pavoni D.P."/>
            <person name="Grisard E.C."/>
            <person name="Fantinatti-Garboggini F."/>
            <person name="Marchini F.K."/>
            <person name="Rodrigues-Luiz G.F."/>
            <person name="Wagner G."/>
            <person name="Goldman G.H."/>
            <person name="Fietto J.L."/>
            <person name="Elias M.C."/>
            <person name="Goldman M.H."/>
            <person name="Sagot M.F."/>
            <person name="Pereira M."/>
            <person name="Stoco P.H."/>
            <person name="de Mendonca-Neto R.P."/>
            <person name="Teixeira S.M."/>
            <person name="Maciel T.E."/>
            <person name="de Oliveira Mendes T.A."/>
            <person name="Urmenyi T.P."/>
            <person name="de Souza W."/>
            <person name="Schenkman S."/>
            <person name="de Vasconcelos A.T."/>
        </authorList>
    </citation>
    <scope>NUCLEOTIDE SEQUENCE [LARGE SCALE GENOMIC DNA]</scope>
</reference>
<evidence type="ECO:0000313" key="2">
    <source>
        <dbReference type="EMBL" id="EPY17504.1"/>
    </source>
</evidence>
<comment type="caution">
    <text evidence="2">The sequence shown here is derived from an EMBL/GenBank/DDBJ whole genome shotgun (WGS) entry which is preliminary data.</text>
</comment>